<proteinExistence type="predicted"/>
<dbReference type="InterPro" id="IPR009833">
    <property type="entry name" value="DUF1398"/>
</dbReference>
<reference evidence="2" key="2">
    <citation type="submission" date="2020-08" db="EMBL/GenBank/DDBJ databases">
        <title>The Agave Microbiome: Exploring the role of microbial communities in plant adaptations to desert environments.</title>
        <authorList>
            <person name="Partida-Martinez L.P."/>
        </authorList>
    </citation>
    <scope>NUCLEOTIDE SEQUENCE [LARGE SCALE GENOMIC DNA]</scope>
    <source>
        <strain evidence="2">AT2.8</strain>
    </source>
</reference>
<gene>
    <name evidence="1" type="ORF">F4694_004837</name>
</gene>
<reference evidence="2" key="1">
    <citation type="submission" date="2020-07" db="EMBL/GenBank/DDBJ databases">
        <authorList>
            <person name="Partida-Martinez L."/>
            <person name="Huntemann M."/>
            <person name="Clum A."/>
            <person name="Wang J."/>
            <person name="Palaniappan K."/>
            <person name="Ritter S."/>
            <person name="Chen I.-M."/>
            <person name="Stamatis D."/>
            <person name="Reddy T."/>
            <person name="O'Malley R."/>
            <person name="Daum C."/>
            <person name="Shapiro N."/>
            <person name="Ivanova N."/>
            <person name="Kyrpides N."/>
            <person name="Woyke T."/>
        </authorList>
    </citation>
    <scope>NUCLEOTIDE SEQUENCE [LARGE SCALE GENOMIC DNA]</scope>
    <source>
        <strain evidence="2">AT2.8</strain>
    </source>
</reference>
<protein>
    <submittedName>
        <fullName evidence="1">Uncharacterized protein YbcV (DUF1398 family)</fullName>
    </submittedName>
</protein>
<dbReference type="Gene3D" id="3.30.1810.10">
    <property type="entry name" value="YdfO-like"/>
    <property type="match status" value="1"/>
</dbReference>
<dbReference type="Pfam" id="PF07166">
    <property type="entry name" value="DUF1398"/>
    <property type="match status" value="1"/>
</dbReference>
<sequence>MNDNLTEKEVHKIIERRSTGKTSFGEFLEELSQIGVIQYDINVATGEATYKGEHSEVKTDPQVQFVISNDFNRNQALKAIASIALPFLDFLRELAAAGVTTYNVNIIEKTATYVGIKGDPIVEPLQQS</sequence>
<dbReference type="EMBL" id="JACCBX010000011">
    <property type="protein sequence ID" value="NYE07996.1"/>
    <property type="molecule type" value="Genomic_DNA"/>
</dbReference>
<dbReference type="SUPFAM" id="SSF160419">
    <property type="entry name" value="YdfO-like"/>
    <property type="match status" value="1"/>
</dbReference>
<name>A0A852TJW5_9BACI</name>
<evidence type="ECO:0000313" key="2">
    <source>
        <dbReference type="Proteomes" id="UP000548423"/>
    </source>
</evidence>
<evidence type="ECO:0000313" key="1">
    <source>
        <dbReference type="EMBL" id="NYE07996.1"/>
    </source>
</evidence>
<dbReference type="Proteomes" id="UP000548423">
    <property type="component" value="Unassembled WGS sequence"/>
</dbReference>
<comment type="caution">
    <text evidence="1">The sequence shown here is derived from an EMBL/GenBank/DDBJ whole genome shotgun (WGS) entry which is preliminary data.</text>
</comment>
<accession>A0A852TJW5</accession>
<organism evidence="1 2">
    <name type="scientific">Neobacillus niacini</name>
    <dbReference type="NCBI Taxonomy" id="86668"/>
    <lineage>
        <taxon>Bacteria</taxon>
        <taxon>Bacillati</taxon>
        <taxon>Bacillota</taxon>
        <taxon>Bacilli</taxon>
        <taxon>Bacillales</taxon>
        <taxon>Bacillaceae</taxon>
        <taxon>Neobacillus</taxon>
    </lineage>
</organism>
<dbReference type="InterPro" id="IPR036696">
    <property type="entry name" value="YdfO-like_sf"/>
</dbReference>
<dbReference type="AlphaFoldDB" id="A0A852TJW5"/>